<dbReference type="GO" id="GO:0032549">
    <property type="term" value="F:ribonucleoside binding"/>
    <property type="evidence" value="ECO:0007669"/>
    <property type="project" value="InterPro"/>
</dbReference>
<comment type="similarity">
    <text evidence="1 11">Belongs to the RNA polymerase beta chain family.</text>
</comment>
<dbReference type="GeneID" id="26683618"/>
<keyword evidence="5" id="KW-0548">Nucleotidyltransferase</keyword>
<feature type="domain" description="RNA polymerase beta subunit protrusion" evidence="14">
    <location>
        <begin position="18"/>
        <end position="326"/>
    </location>
</feature>
<sequence>MDAMQKQVFSAYFEKYGVVGHQINGFNDFLLYGIQKVLDDEPNIHVDGSVVDITNATFEKPARNKTPLTPAMARELSLTYDCNVFVDVFRDGQFLEKVLLFSIPVMVGSVACNLHGMTPDEKLRNGELIDDQGGYFVINGKERIITGQMKRAYNKIFCHKTIDSVVVSEIRSFCEESAKSQLVQIKFNNKKTEIDAVVDKVPYKLNNILSALGHMDLVYEITGASSSIHVDEAVFMVEEAPLTPERVPDICQLFPHMGHSTNLEKTVLLCKMLRKMVLCDAGIVSEDDIGDLAFKRVDMAGVLCQDLFKMLWKQFIKSIIKESNKRKFSNLISTINYKKKNIGLNFQYCFSTGTWGIKKNAYKKLGVSEFAQYKVSNLTNLGLLRKFNIPISKKDKNVNIRMMHPSSIFFVCPFETPEGSSVGTKLSLAASATVSLDTNTVLVTDMFHSRNIVDPVLDYTKTIVSVNGCYIGHVEDWEAFVASVELMRADEVLARDVSVSYDEFINVVEIWCDSGRLVRPLLVTEKLRAIVDKSEEVSIDTWERTGVLVVRDAAELNKKYINDVWDMKTFSDYTEIDPSLSMGVVAGQIVFSNHTQSPRVCYMSNMIKQAMGVVVGHPTRLDATTYTLDHVQRPLNTTRMAELLGTNDVPNGVNAVVAVACYTGFNQEDSIILNKSAVDRGLFRATCRRTIVSEIKNMPSFEEIVCIPPKEKRLFMNYSKLGSNGVIRVGQYVNKGDVVIGKTMVTKANGSEKVEDSSVVVRTNEEGFVENVFRTGSYIKVSILQVKVPEIGDKFCSGMAQKGTCGMMLNQEDMPFTSSGMTPDLIINPHCLPSRMTINQLMSSVCSKARCVTGDASFADGSPFSGTDLVERAAQVLKQNGYSEDGTETLYNGFTGKKLHAKIFMGPVYQHRLTHLVSNKIFSSVHTNAKNKLTRQPLNGRANDGGLRIGEMEKDCLLRHGVVKFSNERLLDLSDKHVVHICNDCKSYYHVVATKNSRLCTKCKSVNVSSVSIPYAAKLLTQELESIGLSITME</sequence>
<feature type="domain" description="DNA-directed RNA polymerase subunit 2 hybrid-binding" evidence="12">
    <location>
        <begin position="585"/>
        <end position="942"/>
    </location>
</feature>
<dbReference type="InterPro" id="IPR015712">
    <property type="entry name" value="DNA-dir_RNA_pol_su2"/>
</dbReference>
<evidence type="ECO:0000256" key="2">
    <source>
        <dbReference type="ARBA" id="ARBA00012418"/>
    </source>
</evidence>
<evidence type="ECO:0000256" key="1">
    <source>
        <dbReference type="ARBA" id="ARBA00006835"/>
    </source>
</evidence>
<keyword evidence="8" id="KW-0862">Zinc</keyword>
<evidence type="ECO:0000313" key="17">
    <source>
        <dbReference type="EMBL" id="CCA61430.1"/>
    </source>
</evidence>
<protein>
    <recommendedName>
        <fullName evidence="2">DNA-directed RNA polymerase</fullName>
        <ecNumber evidence="2">2.7.7.6</ecNumber>
    </recommendedName>
</protein>
<keyword evidence="4" id="KW-0808">Transferase</keyword>
<feature type="domain" description="RNA polymerase Rpb2" evidence="15">
    <location>
        <begin position="374"/>
        <end position="434"/>
    </location>
</feature>
<dbReference type="InterPro" id="IPR007646">
    <property type="entry name" value="RNA_pol_Rpb2_4"/>
</dbReference>
<name>F2NZ02_9VIRU</name>
<dbReference type="InterPro" id="IPR037033">
    <property type="entry name" value="DNA-dir_RNAP_su2_hyb_sf"/>
</dbReference>
<feature type="domain" description="RNA polymerase Rpb2" evidence="13">
    <location>
        <begin position="945"/>
        <end position="1033"/>
    </location>
</feature>
<evidence type="ECO:0000256" key="5">
    <source>
        <dbReference type="ARBA" id="ARBA00022695"/>
    </source>
</evidence>
<dbReference type="Gene3D" id="3.90.1800.10">
    <property type="entry name" value="RNA polymerase alpha subunit dimerisation domain"/>
    <property type="match status" value="1"/>
</dbReference>
<dbReference type="SUPFAM" id="SSF64484">
    <property type="entry name" value="beta and beta-prime subunits of DNA dependent RNA-polymerase"/>
    <property type="match status" value="1"/>
</dbReference>
<dbReference type="Pfam" id="PF04565">
    <property type="entry name" value="RNA_pol_Rpb2_3"/>
    <property type="match status" value="1"/>
</dbReference>
<feature type="domain" description="RNA polymerase Rpb2" evidence="16">
    <location>
        <begin position="464"/>
        <end position="525"/>
    </location>
</feature>
<evidence type="ECO:0000256" key="11">
    <source>
        <dbReference type="RuleBase" id="RU000434"/>
    </source>
</evidence>
<dbReference type="Gene3D" id="3.90.1100.10">
    <property type="match status" value="2"/>
</dbReference>
<evidence type="ECO:0000256" key="7">
    <source>
        <dbReference type="ARBA" id="ARBA00022771"/>
    </source>
</evidence>
<dbReference type="Proteomes" id="UP000203898">
    <property type="component" value="Segment"/>
</dbReference>
<keyword evidence="3" id="KW-0240">DNA-directed RNA polymerase</keyword>
<evidence type="ECO:0000256" key="10">
    <source>
        <dbReference type="ARBA" id="ARBA00048552"/>
    </source>
</evidence>
<evidence type="ECO:0000259" key="16">
    <source>
        <dbReference type="Pfam" id="PF04566"/>
    </source>
</evidence>
<dbReference type="Pfam" id="PF04563">
    <property type="entry name" value="RNA_pol_Rpb2_1"/>
    <property type="match status" value="1"/>
</dbReference>
<evidence type="ECO:0000256" key="9">
    <source>
        <dbReference type="ARBA" id="ARBA00023163"/>
    </source>
</evidence>
<dbReference type="CDD" id="cd00653">
    <property type="entry name" value="RNA_pol_B_RPB2"/>
    <property type="match status" value="1"/>
</dbReference>
<proteinExistence type="inferred from homology"/>
<organism evidence="17 18">
    <name type="scientific">Diadromus pulchellus ascovirus 4a</name>
    <dbReference type="NCBI Taxonomy" id="158683"/>
    <lineage>
        <taxon>Viruses</taxon>
        <taxon>Varidnaviria</taxon>
        <taxon>Bamfordvirae</taxon>
        <taxon>Nucleocytoviricota</taxon>
        <taxon>Megaviricetes</taxon>
        <taxon>Pimascovirales</taxon>
        <taxon>Pimascovirales incertae sedis</taxon>
        <taxon>Ascoviridae</taxon>
        <taxon>Toursvirus</taxon>
        <taxon>Toursvirus dptv1a</taxon>
    </lineage>
</organism>
<dbReference type="Gene3D" id="2.40.50.150">
    <property type="match status" value="1"/>
</dbReference>
<keyword evidence="7" id="KW-0863">Zinc-finger</keyword>
<dbReference type="PANTHER" id="PTHR20856">
    <property type="entry name" value="DNA-DIRECTED RNA POLYMERASE I SUBUNIT 2"/>
    <property type="match status" value="1"/>
</dbReference>
<dbReference type="EMBL" id="CU469068">
    <property type="protein sequence ID" value="CCA61430.1"/>
    <property type="molecule type" value="Genomic_DNA"/>
</dbReference>
<evidence type="ECO:0000259" key="14">
    <source>
        <dbReference type="Pfam" id="PF04563"/>
    </source>
</evidence>
<dbReference type="GO" id="GO:0003899">
    <property type="term" value="F:DNA-directed RNA polymerase activity"/>
    <property type="evidence" value="ECO:0007669"/>
    <property type="project" value="UniProtKB-EC"/>
</dbReference>
<evidence type="ECO:0000256" key="3">
    <source>
        <dbReference type="ARBA" id="ARBA00022478"/>
    </source>
</evidence>
<keyword evidence="18" id="KW-1185">Reference proteome</keyword>
<keyword evidence="6" id="KW-0479">Metal-binding</keyword>
<evidence type="ECO:0000256" key="6">
    <source>
        <dbReference type="ARBA" id="ARBA00022723"/>
    </source>
</evidence>
<dbReference type="Gene3D" id="2.40.270.10">
    <property type="entry name" value="DNA-directed RNA polymerase, subunit 2, domain 6"/>
    <property type="match status" value="1"/>
</dbReference>
<dbReference type="InterPro" id="IPR007641">
    <property type="entry name" value="RNA_pol_Rpb2_7"/>
</dbReference>
<reference evidence="17 18" key="1">
    <citation type="journal article" date="2009" name="PLoS ONE">
        <title>Symbiotic virus at the evolutionary intersection of three types of large DNA viruses; iridoviruses, ascoviruses, and ichnoviruses.</title>
        <authorList>
            <person name="Bigot Y."/>
            <person name="Renault S."/>
            <person name="Nicolas J."/>
            <person name="Moundras C."/>
            <person name="Demattei M.V."/>
            <person name="Samain S."/>
            <person name="Bideshi D.K."/>
            <person name="Federici B.A."/>
        </authorList>
    </citation>
    <scope>NUCLEOTIDE SEQUENCE [LARGE SCALE GENOMIC DNA]</scope>
</reference>
<evidence type="ECO:0000256" key="4">
    <source>
        <dbReference type="ARBA" id="ARBA00022679"/>
    </source>
</evidence>
<dbReference type="InterPro" id="IPR007644">
    <property type="entry name" value="RNA_pol_bsu_protrusion"/>
</dbReference>
<dbReference type="Pfam" id="PF00562">
    <property type="entry name" value="RNA_pol_Rpb2_6"/>
    <property type="match status" value="1"/>
</dbReference>
<dbReference type="InterPro" id="IPR014724">
    <property type="entry name" value="RNA_pol_RPB2_OB-fold"/>
</dbReference>
<evidence type="ECO:0000259" key="12">
    <source>
        <dbReference type="Pfam" id="PF00562"/>
    </source>
</evidence>
<dbReference type="RefSeq" id="YP_009640061.1">
    <property type="nucleotide sequence ID" value="NC_011335.1"/>
</dbReference>
<dbReference type="GO" id="GO:0000428">
    <property type="term" value="C:DNA-directed RNA polymerase complex"/>
    <property type="evidence" value="ECO:0007669"/>
    <property type="project" value="UniProtKB-KW"/>
</dbReference>
<dbReference type="EC" id="2.7.7.6" evidence="2"/>
<accession>F2NZ02</accession>
<dbReference type="Pfam" id="PF04560">
    <property type="entry name" value="RNA_pol_Rpb2_7"/>
    <property type="match status" value="1"/>
</dbReference>
<keyword evidence="9" id="KW-0804">Transcription</keyword>
<dbReference type="GO" id="GO:0006351">
    <property type="term" value="P:DNA-templated transcription"/>
    <property type="evidence" value="ECO:0007669"/>
    <property type="project" value="InterPro"/>
</dbReference>
<dbReference type="GO" id="GO:0003677">
    <property type="term" value="F:DNA binding"/>
    <property type="evidence" value="ECO:0007669"/>
    <property type="project" value="InterPro"/>
</dbReference>
<evidence type="ECO:0000259" key="15">
    <source>
        <dbReference type="Pfam" id="PF04565"/>
    </source>
</evidence>
<evidence type="ECO:0000256" key="8">
    <source>
        <dbReference type="ARBA" id="ARBA00022833"/>
    </source>
</evidence>
<dbReference type="KEGG" id="vg:26683618"/>
<dbReference type="Pfam" id="PF04566">
    <property type="entry name" value="RNA_pol_Rpb2_4"/>
    <property type="match status" value="1"/>
</dbReference>
<comment type="catalytic activity">
    <reaction evidence="10">
        <text>RNA(n) + a ribonucleoside 5'-triphosphate = RNA(n+1) + diphosphate</text>
        <dbReference type="Rhea" id="RHEA:21248"/>
        <dbReference type="Rhea" id="RHEA-COMP:14527"/>
        <dbReference type="Rhea" id="RHEA-COMP:17342"/>
        <dbReference type="ChEBI" id="CHEBI:33019"/>
        <dbReference type="ChEBI" id="CHEBI:61557"/>
        <dbReference type="ChEBI" id="CHEBI:140395"/>
        <dbReference type="EC" id="2.7.7.6"/>
    </reaction>
</comment>
<evidence type="ECO:0000259" key="13">
    <source>
        <dbReference type="Pfam" id="PF04560"/>
    </source>
</evidence>
<dbReference type="InterPro" id="IPR007645">
    <property type="entry name" value="RNA_pol_Rpb2_3"/>
</dbReference>
<dbReference type="InterPro" id="IPR007120">
    <property type="entry name" value="DNA-dir_RNAP_su2_dom"/>
</dbReference>
<dbReference type="GO" id="GO:0008270">
    <property type="term" value="F:zinc ion binding"/>
    <property type="evidence" value="ECO:0007669"/>
    <property type="project" value="UniProtKB-KW"/>
</dbReference>
<evidence type="ECO:0000313" key="18">
    <source>
        <dbReference type="Proteomes" id="UP000203898"/>
    </source>
</evidence>